<evidence type="ECO:0000259" key="11">
    <source>
        <dbReference type="PROSITE" id="PS52015"/>
    </source>
</evidence>
<dbReference type="RefSeq" id="WP_114436388.1">
    <property type="nucleotide sequence ID" value="NZ_QPIZ01000003.1"/>
</dbReference>
<dbReference type="PROSITE" id="PS52015">
    <property type="entry name" value="TONB_CTD"/>
    <property type="match status" value="1"/>
</dbReference>
<evidence type="ECO:0000256" key="3">
    <source>
        <dbReference type="ARBA" id="ARBA00022448"/>
    </source>
</evidence>
<evidence type="ECO:0000256" key="4">
    <source>
        <dbReference type="ARBA" id="ARBA00022475"/>
    </source>
</evidence>
<keyword evidence="5" id="KW-0997">Cell inner membrane</keyword>
<keyword evidence="3" id="KW-0813">Transport</keyword>
<evidence type="ECO:0000256" key="7">
    <source>
        <dbReference type="ARBA" id="ARBA00022927"/>
    </source>
</evidence>
<feature type="domain" description="TonB C-terminal" evidence="11">
    <location>
        <begin position="320"/>
        <end position="417"/>
    </location>
</feature>
<keyword evidence="13" id="KW-1185">Reference proteome</keyword>
<dbReference type="Gene3D" id="3.30.1150.10">
    <property type="match status" value="1"/>
</dbReference>
<dbReference type="GO" id="GO:0015031">
    <property type="term" value="P:protein transport"/>
    <property type="evidence" value="ECO:0007669"/>
    <property type="project" value="UniProtKB-KW"/>
</dbReference>
<dbReference type="Pfam" id="PF05569">
    <property type="entry name" value="Peptidase_M56"/>
    <property type="match status" value="1"/>
</dbReference>
<dbReference type="PANTHER" id="PTHR33446">
    <property type="entry name" value="PROTEIN TONB-RELATED"/>
    <property type="match status" value="1"/>
</dbReference>
<comment type="similarity">
    <text evidence="2">Belongs to the TonB family.</text>
</comment>
<dbReference type="InterPro" id="IPR051045">
    <property type="entry name" value="TonB-dependent_transducer"/>
</dbReference>
<evidence type="ECO:0000256" key="8">
    <source>
        <dbReference type="ARBA" id="ARBA00022989"/>
    </source>
</evidence>
<feature type="transmembrane region" description="Helical" evidence="10">
    <location>
        <begin position="96"/>
        <end position="114"/>
    </location>
</feature>
<evidence type="ECO:0000313" key="12">
    <source>
        <dbReference type="EMBL" id="RCW38577.1"/>
    </source>
</evidence>
<reference evidence="12 13" key="1">
    <citation type="submission" date="2018-07" db="EMBL/GenBank/DDBJ databases">
        <title>Freshwater and sediment microbial communities from various areas in North America, analyzing microbe dynamics in response to fracking.</title>
        <authorList>
            <person name="Lamendella R."/>
        </authorList>
    </citation>
    <scope>NUCLEOTIDE SEQUENCE [LARGE SCALE GENOMIC DNA]</scope>
    <source>
        <strain evidence="12 13">160A</strain>
    </source>
</reference>
<keyword evidence="8 10" id="KW-1133">Transmembrane helix</keyword>
<dbReference type="PANTHER" id="PTHR33446:SF2">
    <property type="entry name" value="PROTEIN TONB"/>
    <property type="match status" value="1"/>
</dbReference>
<sequence>MINYVNWLYESSIFITGTVFIYQLFLKRKTTFTFNRFFLLSGLIFSLLLPFFSLNLFGTGGSNDGFAVLMAPVTIVSGEVKTLFTTPAVEWPTARIIYGIGVMLFLIRLFQGLIKLGFWSRKVVFARHGRFKVAHLPGSFSPFSFFNLVFIGQNDYTEEEISQIISHEISHSANWHSADVILLESVLIFQWFNPFVWLLRRNLKEIHEFQADREVLQQGVSPVNYKKLLLYQRTGARLELVNSFHKSFIKKRFIMMSKNNNTSKQTTFFATIALLTFFIGFMACNQTEENARVAESGEVLKSDSGTGVYDIVDEMPEFPGGDKALSMFLISNTNYPDEAVQNNLEGRVFIKFIIDEKGKVTEPEIVRSSGHPILDEEALRVISVLPDWNPGILDGKTVKVNFTVPINFQLSSGNDPSPK</sequence>
<dbReference type="Pfam" id="PF03544">
    <property type="entry name" value="TonB_C"/>
    <property type="match status" value="1"/>
</dbReference>
<comment type="caution">
    <text evidence="12">The sequence shown here is derived from an EMBL/GenBank/DDBJ whole genome shotgun (WGS) entry which is preliminary data.</text>
</comment>
<accession>A0A368VBE1</accession>
<keyword evidence="4" id="KW-1003">Cell membrane</keyword>
<organism evidence="12 13">
    <name type="scientific">Marinilabilia salmonicolor</name>
    <dbReference type="NCBI Taxonomy" id="989"/>
    <lineage>
        <taxon>Bacteria</taxon>
        <taxon>Pseudomonadati</taxon>
        <taxon>Bacteroidota</taxon>
        <taxon>Bacteroidia</taxon>
        <taxon>Marinilabiliales</taxon>
        <taxon>Marinilabiliaceae</taxon>
        <taxon>Marinilabilia</taxon>
    </lineage>
</organism>
<evidence type="ECO:0000256" key="9">
    <source>
        <dbReference type="ARBA" id="ARBA00023136"/>
    </source>
</evidence>
<dbReference type="GO" id="GO:0098797">
    <property type="term" value="C:plasma membrane protein complex"/>
    <property type="evidence" value="ECO:0007669"/>
    <property type="project" value="TreeGrafter"/>
</dbReference>
<evidence type="ECO:0000256" key="1">
    <source>
        <dbReference type="ARBA" id="ARBA00004383"/>
    </source>
</evidence>
<dbReference type="GO" id="GO:0031992">
    <property type="term" value="F:energy transducer activity"/>
    <property type="evidence" value="ECO:0007669"/>
    <property type="project" value="TreeGrafter"/>
</dbReference>
<dbReference type="SUPFAM" id="SSF74653">
    <property type="entry name" value="TolA/TonB C-terminal domain"/>
    <property type="match status" value="1"/>
</dbReference>
<dbReference type="GO" id="GO:0055085">
    <property type="term" value="P:transmembrane transport"/>
    <property type="evidence" value="ECO:0007669"/>
    <property type="project" value="InterPro"/>
</dbReference>
<dbReference type="InterPro" id="IPR037682">
    <property type="entry name" value="TonB_C"/>
</dbReference>
<keyword evidence="7" id="KW-0653">Protein transport</keyword>
<comment type="subcellular location">
    <subcellularLocation>
        <location evidence="1">Cell inner membrane</location>
        <topology evidence="1">Single-pass membrane protein</topology>
        <orientation evidence="1">Periplasmic side</orientation>
    </subcellularLocation>
</comment>
<evidence type="ECO:0000256" key="5">
    <source>
        <dbReference type="ARBA" id="ARBA00022519"/>
    </source>
</evidence>
<keyword evidence="9 10" id="KW-0472">Membrane</keyword>
<dbReference type="AlphaFoldDB" id="A0A368VBE1"/>
<proteinExistence type="inferred from homology"/>
<feature type="transmembrane region" description="Helical" evidence="10">
    <location>
        <begin position="266"/>
        <end position="283"/>
    </location>
</feature>
<dbReference type="Proteomes" id="UP000252733">
    <property type="component" value="Unassembled WGS sequence"/>
</dbReference>
<name>A0A368VBE1_9BACT</name>
<dbReference type="InterPro" id="IPR006260">
    <property type="entry name" value="TonB/TolA_C"/>
</dbReference>
<evidence type="ECO:0000313" key="13">
    <source>
        <dbReference type="Proteomes" id="UP000252733"/>
    </source>
</evidence>
<evidence type="ECO:0000256" key="6">
    <source>
        <dbReference type="ARBA" id="ARBA00022692"/>
    </source>
</evidence>
<keyword evidence="6 10" id="KW-0812">Transmembrane</keyword>
<dbReference type="CDD" id="cd07341">
    <property type="entry name" value="M56_BlaR1_MecR1_like"/>
    <property type="match status" value="1"/>
</dbReference>
<gene>
    <name evidence="12" type="ORF">DFO77_10342</name>
</gene>
<dbReference type="EMBL" id="QPIZ01000003">
    <property type="protein sequence ID" value="RCW38577.1"/>
    <property type="molecule type" value="Genomic_DNA"/>
</dbReference>
<dbReference type="InterPro" id="IPR008756">
    <property type="entry name" value="Peptidase_M56"/>
</dbReference>
<dbReference type="NCBIfam" id="TIGR01352">
    <property type="entry name" value="tonB_Cterm"/>
    <property type="match status" value="1"/>
</dbReference>
<feature type="transmembrane region" description="Helical" evidence="10">
    <location>
        <begin position="37"/>
        <end position="59"/>
    </location>
</feature>
<evidence type="ECO:0000256" key="10">
    <source>
        <dbReference type="SAM" id="Phobius"/>
    </source>
</evidence>
<protein>
    <submittedName>
        <fullName evidence="12">TonB family protein</fullName>
    </submittedName>
</protein>
<evidence type="ECO:0000256" key="2">
    <source>
        <dbReference type="ARBA" id="ARBA00006555"/>
    </source>
</evidence>
<feature type="transmembrane region" description="Helical" evidence="10">
    <location>
        <begin position="6"/>
        <end position="25"/>
    </location>
</feature>